<reference evidence="3" key="1">
    <citation type="submission" date="2015-11" db="EMBL/GenBank/DDBJ databases">
        <authorList>
            <consortium name="Cross-ministerial Strategic Innovation Promotion Program (SIP) consortium"/>
            <person name="Tomihama T."/>
            <person name="Ikenaga M."/>
            <person name="Sakai M."/>
            <person name="Okubo T."/>
            <person name="Ikeda S."/>
        </authorList>
    </citation>
    <scope>NUCLEOTIDE SEQUENCE [LARGE SCALE GENOMIC DNA]</scope>
    <source>
        <strain evidence="3">S58</strain>
    </source>
</reference>
<dbReference type="AlphaFoldDB" id="A0A117EGP1"/>
<proteinExistence type="predicted"/>
<dbReference type="Proteomes" id="UP000067448">
    <property type="component" value="Unassembled WGS sequence"/>
</dbReference>
<dbReference type="EMBL" id="BCMM01000057">
    <property type="protein sequence ID" value="GAQ67462.1"/>
    <property type="molecule type" value="Genomic_DNA"/>
</dbReference>
<dbReference type="GeneID" id="79930917"/>
<protein>
    <submittedName>
        <fullName evidence="2">Uncharacterized protein</fullName>
    </submittedName>
</protein>
<gene>
    <name evidence="2" type="ORF">SsS58_07917</name>
</gene>
<dbReference type="RefSeq" id="WP_013001088.1">
    <property type="nucleotide sequence ID" value="NZ_JBJVMN010000001.1"/>
</dbReference>
<sequence>MPAWQSPGRNVGVGKVLMSQARVPYLLGHTEIASLFGVERQTSQKWRTEGTLPEPDLVASGNPYWLLATVLQISGGDRQADQQRLAAYRAGIPEGYDVQAKEDLPVVLGIQEVGRVLGRDAQAVSRWRNRRRIAEADLMLSGSPLWLLETVLADAQQRQRTVVPTEVEDLRTGRRVPQKPRGRRHGASAAPPPEEPLPAARTFSAADQTAAVEFLASMLAQGYSVVIKPQR</sequence>
<evidence type="ECO:0000256" key="1">
    <source>
        <dbReference type="SAM" id="MobiDB-lite"/>
    </source>
</evidence>
<organism evidence="2 3">
    <name type="scientific">Streptomyces scabiei</name>
    <dbReference type="NCBI Taxonomy" id="1930"/>
    <lineage>
        <taxon>Bacteria</taxon>
        <taxon>Bacillati</taxon>
        <taxon>Actinomycetota</taxon>
        <taxon>Actinomycetes</taxon>
        <taxon>Kitasatosporales</taxon>
        <taxon>Streptomycetaceae</taxon>
        <taxon>Streptomyces</taxon>
    </lineage>
</organism>
<comment type="caution">
    <text evidence="2">The sequence shown here is derived from an EMBL/GenBank/DDBJ whole genome shotgun (WGS) entry which is preliminary data.</text>
</comment>
<reference evidence="2 3" key="2">
    <citation type="journal article" date="2016" name="Genome Announc.">
        <title>Draft Genome Sequences of Streptomyces scabiei S58, Streptomyces turgidiscabies T45, and Streptomyces acidiscabies a10, the Pathogens of Potato Common Scab, Isolated in Japan.</title>
        <authorList>
            <person name="Tomihama T."/>
            <person name="Nishi Y."/>
            <person name="Sakai M."/>
            <person name="Ikenaga M."/>
            <person name="Okubo T."/>
            <person name="Ikeda S."/>
        </authorList>
    </citation>
    <scope>NUCLEOTIDE SEQUENCE [LARGE SCALE GENOMIC DNA]</scope>
    <source>
        <strain evidence="2 3">S58</strain>
    </source>
</reference>
<accession>A0A117EGP1</accession>
<dbReference type="OMA" id="QTSQKWR"/>
<feature type="region of interest" description="Disordered" evidence="1">
    <location>
        <begin position="163"/>
        <end position="199"/>
    </location>
</feature>
<evidence type="ECO:0000313" key="2">
    <source>
        <dbReference type="EMBL" id="GAQ67462.1"/>
    </source>
</evidence>
<evidence type="ECO:0000313" key="3">
    <source>
        <dbReference type="Proteomes" id="UP000067448"/>
    </source>
</evidence>
<feature type="compositionally biased region" description="Basic residues" evidence="1">
    <location>
        <begin position="173"/>
        <end position="186"/>
    </location>
</feature>
<reference evidence="3" key="3">
    <citation type="submission" date="2016-02" db="EMBL/GenBank/DDBJ databases">
        <title>Draft genome of pathogenic Streptomyces sp. in Japan.</title>
        <authorList>
            <person name="Tomihama T."/>
            <person name="Ikenaga M."/>
            <person name="Sakai M."/>
            <person name="Okubo T."/>
            <person name="Ikeda S."/>
        </authorList>
    </citation>
    <scope>NUCLEOTIDE SEQUENCE [LARGE SCALE GENOMIC DNA]</scope>
    <source>
        <strain evidence="3">S58</strain>
    </source>
</reference>
<name>A0A117EGP1_STRSC</name>